<sequence length="88" mass="9212">MVPGTKKDRGMDSDPDRADHYTTTRLAVGDGALDVVGTISLLGFSLLFLFIGVRGILIESSTALSSLFVIAACLVAAAACNLVPPFRN</sequence>
<keyword evidence="3" id="KW-1185">Reference proteome</keyword>
<dbReference type="AlphaFoldDB" id="L9ZCX4"/>
<proteinExistence type="predicted"/>
<feature type="transmembrane region" description="Helical" evidence="1">
    <location>
        <begin position="35"/>
        <end position="57"/>
    </location>
</feature>
<feature type="transmembrane region" description="Helical" evidence="1">
    <location>
        <begin position="63"/>
        <end position="83"/>
    </location>
</feature>
<comment type="caution">
    <text evidence="2">The sequence shown here is derived from an EMBL/GenBank/DDBJ whole genome shotgun (WGS) entry which is preliminary data.</text>
</comment>
<accession>L9ZCX4</accession>
<evidence type="ECO:0000313" key="3">
    <source>
        <dbReference type="Proteomes" id="UP000011592"/>
    </source>
</evidence>
<reference evidence="2 3" key="1">
    <citation type="journal article" date="2014" name="PLoS Genet.">
        <title>Phylogenetically driven sequencing of extremely halophilic archaea reveals strategies for static and dynamic osmo-response.</title>
        <authorList>
            <person name="Becker E.A."/>
            <person name="Seitzer P.M."/>
            <person name="Tritt A."/>
            <person name="Larsen D."/>
            <person name="Krusor M."/>
            <person name="Yao A.I."/>
            <person name="Wu D."/>
            <person name="Madern D."/>
            <person name="Eisen J.A."/>
            <person name="Darling A.E."/>
            <person name="Facciotti M.T."/>
        </authorList>
    </citation>
    <scope>NUCLEOTIDE SEQUENCE [LARGE SCALE GENOMIC DNA]</scope>
    <source>
        <strain evidence="2 3">JCM 14663</strain>
    </source>
</reference>
<organism evidence="2 3">
    <name type="scientific">Natrinema gari JCM 14663</name>
    <dbReference type="NCBI Taxonomy" id="1230459"/>
    <lineage>
        <taxon>Archaea</taxon>
        <taxon>Methanobacteriati</taxon>
        <taxon>Methanobacteriota</taxon>
        <taxon>Stenosarchaea group</taxon>
        <taxon>Halobacteria</taxon>
        <taxon>Halobacteriales</taxon>
        <taxon>Natrialbaceae</taxon>
        <taxon>Natrinema</taxon>
    </lineage>
</organism>
<keyword evidence="1" id="KW-0472">Membrane</keyword>
<evidence type="ECO:0000313" key="2">
    <source>
        <dbReference type="EMBL" id="ELY83861.1"/>
    </source>
</evidence>
<evidence type="ECO:0000256" key="1">
    <source>
        <dbReference type="SAM" id="Phobius"/>
    </source>
</evidence>
<dbReference type="Proteomes" id="UP000011592">
    <property type="component" value="Unassembled WGS sequence"/>
</dbReference>
<name>L9ZCX4_9EURY</name>
<protein>
    <submittedName>
        <fullName evidence="2">Uncharacterized protein</fullName>
    </submittedName>
</protein>
<keyword evidence="1" id="KW-0812">Transmembrane</keyword>
<dbReference type="EMBL" id="AOIJ01000030">
    <property type="protein sequence ID" value="ELY83861.1"/>
    <property type="molecule type" value="Genomic_DNA"/>
</dbReference>
<keyword evidence="1" id="KW-1133">Transmembrane helix</keyword>
<gene>
    <name evidence="2" type="ORF">C486_01489</name>
</gene>